<evidence type="ECO:0000256" key="1">
    <source>
        <dbReference type="ARBA" id="ARBA00012906"/>
    </source>
</evidence>
<dbReference type="Proteomes" id="UP001479436">
    <property type="component" value="Unassembled WGS sequence"/>
</dbReference>
<evidence type="ECO:0000256" key="5">
    <source>
        <dbReference type="ARBA" id="ARBA00022840"/>
    </source>
</evidence>
<evidence type="ECO:0000256" key="6">
    <source>
        <dbReference type="ARBA" id="ARBA00047615"/>
    </source>
</evidence>
<dbReference type="EC" id="2.7.4.25" evidence="1"/>
<dbReference type="SUPFAM" id="SSF52540">
    <property type="entry name" value="P-loop containing nucleoside triphosphate hydrolases"/>
    <property type="match status" value="1"/>
</dbReference>
<keyword evidence="2" id="KW-0808">Transferase</keyword>
<keyword evidence="10" id="KW-1185">Reference proteome</keyword>
<evidence type="ECO:0000256" key="2">
    <source>
        <dbReference type="ARBA" id="ARBA00022679"/>
    </source>
</evidence>
<comment type="caution">
    <text evidence="9">The sequence shown here is derived from an EMBL/GenBank/DDBJ whole genome shotgun (WGS) entry which is preliminary data.</text>
</comment>
<evidence type="ECO:0000313" key="9">
    <source>
        <dbReference type="EMBL" id="KAK9763567.1"/>
    </source>
</evidence>
<gene>
    <name evidence="9" type="ORF">K7432_009634</name>
</gene>
<protein>
    <recommendedName>
        <fullName evidence="1">(d)CMP kinase</fullName>
        <ecNumber evidence="1">2.7.4.25</ecNumber>
    </recommendedName>
</protein>
<dbReference type="Pfam" id="PF02224">
    <property type="entry name" value="Cytidylate_kin"/>
    <property type="match status" value="1"/>
</dbReference>
<dbReference type="Gene3D" id="3.40.50.300">
    <property type="entry name" value="P-loop containing nucleotide triphosphate hydrolases"/>
    <property type="match status" value="1"/>
</dbReference>
<evidence type="ECO:0000259" key="8">
    <source>
        <dbReference type="Pfam" id="PF02224"/>
    </source>
</evidence>
<keyword evidence="3" id="KW-0547">Nucleotide-binding</keyword>
<evidence type="ECO:0000256" key="7">
    <source>
        <dbReference type="ARBA" id="ARBA00048478"/>
    </source>
</evidence>
<dbReference type="InterPro" id="IPR027417">
    <property type="entry name" value="P-loop_NTPase"/>
</dbReference>
<organism evidence="9 10">
    <name type="scientific">Basidiobolus ranarum</name>
    <dbReference type="NCBI Taxonomy" id="34480"/>
    <lineage>
        <taxon>Eukaryota</taxon>
        <taxon>Fungi</taxon>
        <taxon>Fungi incertae sedis</taxon>
        <taxon>Zoopagomycota</taxon>
        <taxon>Entomophthoromycotina</taxon>
        <taxon>Basidiobolomycetes</taxon>
        <taxon>Basidiobolales</taxon>
        <taxon>Basidiobolaceae</taxon>
        <taxon>Basidiobolus</taxon>
    </lineage>
</organism>
<evidence type="ECO:0000256" key="4">
    <source>
        <dbReference type="ARBA" id="ARBA00022777"/>
    </source>
</evidence>
<keyword evidence="5" id="KW-0067">ATP-binding</keyword>
<reference evidence="9 10" key="1">
    <citation type="submission" date="2023-04" db="EMBL/GenBank/DDBJ databases">
        <title>Genome of Basidiobolus ranarum AG-B5.</title>
        <authorList>
            <person name="Stajich J.E."/>
            <person name="Carter-House D."/>
            <person name="Gryganskyi A."/>
        </authorList>
    </citation>
    <scope>NUCLEOTIDE SEQUENCE [LARGE SCALE GENOMIC DNA]</scope>
    <source>
        <strain evidence="9 10">AG-B5</strain>
    </source>
</reference>
<name>A0ABR2WPX8_9FUNG</name>
<evidence type="ECO:0000313" key="10">
    <source>
        <dbReference type="Proteomes" id="UP001479436"/>
    </source>
</evidence>
<sequence>MFVAKRGILTFRGIQPRLFSTSNYLSTTHIVKVEAPLGIGSGTIARALAKKVEYQYIPVLEILKAIVFKATNKAPSYKHMMQPEKILNFIRDTEIECIYDPKLDYKIFVDRDDITAATLGLKPLAAITKRLQETPSVQKALLDRVARVICEHEAQGVVFSTYMTRLQTPCDVSIFLQADLETRMKLEMRRAKAKNLNIDLEKLRNGLIHHDKISKTFSTLDENTQILDISNMKLAHIVRKCEDIIKKSRS</sequence>
<dbReference type="EMBL" id="JASJQH010000607">
    <property type="protein sequence ID" value="KAK9763567.1"/>
    <property type="molecule type" value="Genomic_DNA"/>
</dbReference>
<proteinExistence type="predicted"/>
<comment type="catalytic activity">
    <reaction evidence="7">
        <text>CMP + ATP = CDP + ADP</text>
        <dbReference type="Rhea" id="RHEA:11600"/>
        <dbReference type="ChEBI" id="CHEBI:30616"/>
        <dbReference type="ChEBI" id="CHEBI:58069"/>
        <dbReference type="ChEBI" id="CHEBI:60377"/>
        <dbReference type="ChEBI" id="CHEBI:456216"/>
        <dbReference type="EC" id="2.7.4.25"/>
    </reaction>
</comment>
<dbReference type="InterPro" id="IPR011994">
    <property type="entry name" value="Cytidylate_kinase_dom"/>
</dbReference>
<accession>A0ABR2WPX8</accession>
<feature type="domain" description="Cytidylate kinase" evidence="8">
    <location>
        <begin position="33"/>
        <end position="245"/>
    </location>
</feature>
<comment type="catalytic activity">
    <reaction evidence="6">
        <text>dCMP + ATP = dCDP + ADP</text>
        <dbReference type="Rhea" id="RHEA:25094"/>
        <dbReference type="ChEBI" id="CHEBI:30616"/>
        <dbReference type="ChEBI" id="CHEBI:57566"/>
        <dbReference type="ChEBI" id="CHEBI:58593"/>
        <dbReference type="ChEBI" id="CHEBI:456216"/>
        <dbReference type="EC" id="2.7.4.25"/>
    </reaction>
</comment>
<evidence type="ECO:0000256" key="3">
    <source>
        <dbReference type="ARBA" id="ARBA00022741"/>
    </source>
</evidence>
<keyword evidence="4" id="KW-0418">Kinase</keyword>